<feature type="region of interest" description="Disordered" evidence="1">
    <location>
        <begin position="1"/>
        <end position="26"/>
    </location>
</feature>
<protein>
    <submittedName>
        <fullName evidence="2">Uncharacterized protein</fullName>
    </submittedName>
</protein>
<accession>A0A5E4BJP0</accession>
<proteinExistence type="predicted"/>
<feature type="compositionally biased region" description="Polar residues" evidence="1">
    <location>
        <begin position="10"/>
        <end position="26"/>
    </location>
</feature>
<name>A0A5E4BJP0_MARMO</name>
<sequence length="113" mass="12241">MESHWPMARFSSSGPQVYCRTSSQPSRDIPAPALFLLQISYNLNEASLPSYQGSAPVISQLQYLLSDLVSCIPCLFCFLTPEGPLALMYQAAPALPALPIGFTPPQQPQSPEG</sequence>
<evidence type="ECO:0000313" key="3">
    <source>
        <dbReference type="Proteomes" id="UP000335636"/>
    </source>
</evidence>
<keyword evidence="3" id="KW-1185">Reference proteome</keyword>
<dbReference type="EMBL" id="CABDUW010000471">
    <property type="protein sequence ID" value="VTJ69635.1"/>
    <property type="molecule type" value="Genomic_DNA"/>
</dbReference>
<dbReference type="Proteomes" id="UP000335636">
    <property type="component" value="Unassembled WGS sequence"/>
</dbReference>
<organism evidence="2 3">
    <name type="scientific">Marmota monax</name>
    <name type="common">Woodchuck</name>
    <dbReference type="NCBI Taxonomy" id="9995"/>
    <lineage>
        <taxon>Eukaryota</taxon>
        <taxon>Metazoa</taxon>
        <taxon>Chordata</taxon>
        <taxon>Craniata</taxon>
        <taxon>Vertebrata</taxon>
        <taxon>Euteleostomi</taxon>
        <taxon>Mammalia</taxon>
        <taxon>Eutheria</taxon>
        <taxon>Euarchontoglires</taxon>
        <taxon>Glires</taxon>
        <taxon>Rodentia</taxon>
        <taxon>Sciuromorpha</taxon>
        <taxon>Sciuridae</taxon>
        <taxon>Xerinae</taxon>
        <taxon>Marmotini</taxon>
        <taxon>Marmota</taxon>
    </lineage>
</organism>
<comment type="caution">
    <text evidence="2">The sequence shown here is derived from an EMBL/GenBank/DDBJ whole genome shotgun (WGS) entry which is preliminary data.</text>
</comment>
<gene>
    <name evidence="2" type="ORF">MONAX_5E009312</name>
</gene>
<evidence type="ECO:0000313" key="2">
    <source>
        <dbReference type="EMBL" id="VTJ69635.1"/>
    </source>
</evidence>
<dbReference type="AlphaFoldDB" id="A0A5E4BJP0"/>
<reference evidence="2" key="1">
    <citation type="submission" date="2019-04" db="EMBL/GenBank/DDBJ databases">
        <authorList>
            <person name="Alioto T."/>
            <person name="Alioto T."/>
        </authorList>
    </citation>
    <scope>NUCLEOTIDE SEQUENCE [LARGE SCALE GENOMIC DNA]</scope>
</reference>
<evidence type="ECO:0000256" key="1">
    <source>
        <dbReference type="SAM" id="MobiDB-lite"/>
    </source>
</evidence>